<comment type="caution">
    <text evidence="2">The sequence shown here is derived from an EMBL/GenBank/DDBJ whole genome shotgun (WGS) entry which is preliminary data.</text>
</comment>
<proteinExistence type="predicted"/>
<dbReference type="AlphaFoldDB" id="A0A560LEA4"/>
<organism evidence="2 3">
    <name type="scientific">Bradyrhizobium macuxiense</name>
    <dbReference type="NCBI Taxonomy" id="1755647"/>
    <lineage>
        <taxon>Bacteria</taxon>
        <taxon>Pseudomonadati</taxon>
        <taxon>Pseudomonadota</taxon>
        <taxon>Alphaproteobacteria</taxon>
        <taxon>Hyphomicrobiales</taxon>
        <taxon>Nitrobacteraceae</taxon>
        <taxon>Bradyrhizobium</taxon>
    </lineage>
</organism>
<keyword evidence="1" id="KW-0732">Signal</keyword>
<dbReference type="CDD" id="cd02440">
    <property type="entry name" value="AdoMet_MTases"/>
    <property type="match status" value="1"/>
</dbReference>
<evidence type="ECO:0000313" key="3">
    <source>
        <dbReference type="Proteomes" id="UP000321304"/>
    </source>
</evidence>
<evidence type="ECO:0000313" key="2">
    <source>
        <dbReference type="EMBL" id="TWB93519.1"/>
    </source>
</evidence>
<dbReference type="Proteomes" id="UP000321304">
    <property type="component" value="Unassembled WGS sequence"/>
</dbReference>
<dbReference type="GO" id="GO:0032259">
    <property type="term" value="P:methylation"/>
    <property type="evidence" value="ECO:0007669"/>
    <property type="project" value="UniProtKB-KW"/>
</dbReference>
<sequence length="392" mass="44175">MFLALDLAAIWLSFLASSSYQLANGSARPCRDALRPCCREELSLFKALHGQARLCQKGDNFNQRVVRVTGSTNIVRRSKIAEIDIAAYPYLSALVERQIAAWPQHEPTLATSLGNRSLEVMRDTEASSELVTKIALHHFGTIDKICHDYRYFCENMILEAELFFRRHGRYERSKFSEAVRDVYSKPDVMEKYMNGLLLSGVFWHNHAGALTFYRSQYLPMLPEGYRHLEVGPGHGALLYLTATDSRSGSIVGWDVSEGAIAATRRTLEVIGVSDEVELVRQDMFDAPDQRDSFDSIVVSELLEHLEDPLKALRSLIRYLKPGGRILVNMPANSPAPDHLYLIDKPSEMTDLMKAAGFEIEKNQLFPMTGYGLERCLKDRLTINCVAVGRRPG</sequence>
<evidence type="ECO:0000256" key="1">
    <source>
        <dbReference type="SAM" id="SignalP"/>
    </source>
</evidence>
<keyword evidence="2" id="KW-0489">Methyltransferase</keyword>
<reference evidence="2 3" key="1">
    <citation type="submission" date="2019-06" db="EMBL/GenBank/DDBJ databases">
        <title>Genomic Encyclopedia of Type Strains, Phase IV (KMG-V): Genome sequencing to study the core and pangenomes of soil and plant-associated prokaryotes.</title>
        <authorList>
            <person name="Whitman W."/>
        </authorList>
    </citation>
    <scope>NUCLEOTIDE SEQUENCE [LARGE SCALE GENOMIC DNA]</scope>
    <source>
        <strain evidence="2 3">BR 10355</strain>
    </source>
</reference>
<keyword evidence="3" id="KW-1185">Reference proteome</keyword>
<dbReference type="PANTHER" id="PTHR43861">
    <property type="entry name" value="TRANS-ACONITATE 2-METHYLTRANSFERASE-RELATED"/>
    <property type="match status" value="1"/>
</dbReference>
<keyword evidence="2" id="KW-0808">Transferase</keyword>
<dbReference type="InterPro" id="IPR029063">
    <property type="entry name" value="SAM-dependent_MTases_sf"/>
</dbReference>
<gene>
    <name evidence="2" type="ORF">FBZ93_110123</name>
</gene>
<dbReference type="PANTHER" id="PTHR43861:SF1">
    <property type="entry name" value="TRANS-ACONITATE 2-METHYLTRANSFERASE"/>
    <property type="match status" value="1"/>
</dbReference>
<feature type="signal peptide" evidence="1">
    <location>
        <begin position="1"/>
        <end position="23"/>
    </location>
</feature>
<dbReference type="GO" id="GO:0008168">
    <property type="term" value="F:methyltransferase activity"/>
    <property type="evidence" value="ECO:0007669"/>
    <property type="project" value="UniProtKB-KW"/>
</dbReference>
<protein>
    <submittedName>
        <fullName evidence="2">Methyltransferase family protein</fullName>
    </submittedName>
</protein>
<name>A0A560LEA4_9BRAD</name>
<accession>A0A560LEA4</accession>
<dbReference type="Gene3D" id="3.40.50.150">
    <property type="entry name" value="Vaccinia Virus protein VP39"/>
    <property type="match status" value="1"/>
</dbReference>
<dbReference type="Pfam" id="PF13489">
    <property type="entry name" value="Methyltransf_23"/>
    <property type="match status" value="1"/>
</dbReference>
<dbReference type="SUPFAM" id="SSF53335">
    <property type="entry name" value="S-adenosyl-L-methionine-dependent methyltransferases"/>
    <property type="match status" value="1"/>
</dbReference>
<feature type="chain" id="PRO_5022208255" evidence="1">
    <location>
        <begin position="24"/>
        <end position="392"/>
    </location>
</feature>
<dbReference type="EMBL" id="VITY01000010">
    <property type="protein sequence ID" value="TWB93519.1"/>
    <property type="molecule type" value="Genomic_DNA"/>
</dbReference>